<keyword evidence="2" id="KW-0560">Oxidoreductase</keyword>
<organism evidence="4 5">
    <name type="scientific">Dethiosulfatibacter aminovorans DSM 17477</name>
    <dbReference type="NCBI Taxonomy" id="1121476"/>
    <lineage>
        <taxon>Bacteria</taxon>
        <taxon>Bacillati</taxon>
        <taxon>Bacillota</taxon>
        <taxon>Tissierellia</taxon>
        <taxon>Dethiosulfatibacter</taxon>
    </lineage>
</organism>
<dbReference type="InterPro" id="IPR002346">
    <property type="entry name" value="Mopterin_DH_FAD-bd"/>
</dbReference>
<dbReference type="PANTHER" id="PTHR42659">
    <property type="entry name" value="XANTHINE DEHYDROGENASE SUBUNIT C-RELATED"/>
    <property type="match status" value="1"/>
</dbReference>
<feature type="domain" description="FAD-binding PCMH-type" evidence="3">
    <location>
        <begin position="1"/>
        <end position="158"/>
    </location>
</feature>
<evidence type="ECO:0000256" key="1">
    <source>
        <dbReference type="ARBA" id="ARBA00022630"/>
    </source>
</evidence>
<dbReference type="Gene3D" id="3.30.465.10">
    <property type="match status" value="1"/>
</dbReference>
<protein>
    <submittedName>
        <fullName evidence="4">CO or xanthine dehydrogenase, FAD-binding subunit</fullName>
    </submittedName>
</protein>
<name>A0A1M6HCQ2_9FIRM</name>
<dbReference type="InterPro" id="IPR016166">
    <property type="entry name" value="FAD-bd_PCMH"/>
</dbReference>
<evidence type="ECO:0000259" key="3">
    <source>
        <dbReference type="PROSITE" id="PS51387"/>
    </source>
</evidence>
<dbReference type="PANTHER" id="PTHR42659:SF9">
    <property type="entry name" value="XANTHINE DEHYDROGENASE FAD-BINDING SUBUNIT XDHB-RELATED"/>
    <property type="match status" value="1"/>
</dbReference>
<evidence type="ECO:0000313" key="5">
    <source>
        <dbReference type="Proteomes" id="UP000184052"/>
    </source>
</evidence>
<dbReference type="Pfam" id="PF00941">
    <property type="entry name" value="FAD_binding_5"/>
    <property type="match status" value="1"/>
</dbReference>
<dbReference type="InterPro" id="IPR036683">
    <property type="entry name" value="CO_DH_flav_C_dom_sf"/>
</dbReference>
<dbReference type="InterPro" id="IPR051312">
    <property type="entry name" value="Diverse_Substr_Oxidored"/>
</dbReference>
<sequence length="246" mass="27322">MRFREIVQPTTLDEAVNEMKNSKFTVIGGGVFLKLQKGCVNKGIDLSKLGLDYIREEEGRICIGSMTTLREIEKSTVLPDCMVQSVLQIGGVGLRNIATIGGSVCGKYSFSDIGTALIALDARLKFHLGGELPMIEYFHSNIMKNDILLEISFKKPGFSSFKAFKHNYTDFALVNICLTSGDKIRIAVGARPGKAVIIKDINTKHNARELLRDVEFSSDFRGTGNYRRSVAETMLSDILKEGLFWK</sequence>
<dbReference type="InterPro" id="IPR016169">
    <property type="entry name" value="FAD-bd_PCMH_sub2"/>
</dbReference>
<keyword evidence="5" id="KW-1185">Reference proteome</keyword>
<keyword evidence="1" id="KW-0285">Flavoprotein</keyword>
<dbReference type="SUPFAM" id="SSF56176">
    <property type="entry name" value="FAD-binding/transporter-associated domain-like"/>
    <property type="match status" value="1"/>
</dbReference>
<dbReference type="SUPFAM" id="SSF55447">
    <property type="entry name" value="CO dehydrogenase flavoprotein C-terminal domain-like"/>
    <property type="match status" value="1"/>
</dbReference>
<dbReference type="InterPro" id="IPR036318">
    <property type="entry name" value="FAD-bd_PCMH-like_sf"/>
</dbReference>
<evidence type="ECO:0000313" key="4">
    <source>
        <dbReference type="EMBL" id="SHJ19944.1"/>
    </source>
</evidence>
<dbReference type="PROSITE" id="PS51387">
    <property type="entry name" value="FAD_PCMH"/>
    <property type="match status" value="1"/>
</dbReference>
<dbReference type="AlphaFoldDB" id="A0A1M6HCQ2"/>
<dbReference type="Proteomes" id="UP000184052">
    <property type="component" value="Unassembled WGS sequence"/>
</dbReference>
<evidence type="ECO:0000256" key="2">
    <source>
        <dbReference type="ARBA" id="ARBA00023002"/>
    </source>
</evidence>
<dbReference type="OrthoDB" id="9803647at2"/>
<gene>
    <name evidence="4" type="ORF">SAMN02745751_01971</name>
</gene>
<reference evidence="4 5" key="1">
    <citation type="submission" date="2016-11" db="EMBL/GenBank/DDBJ databases">
        <authorList>
            <person name="Jaros S."/>
            <person name="Januszkiewicz K."/>
            <person name="Wedrychowicz H."/>
        </authorList>
    </citation>
    <scope>NUCLEOTIDE SEQUENCE [LARGE SCALE GENOMIC DNA]</scope>
    <source>
        <strain evidence="4 5">DSM 17477</strain>
    </source>
</reference>
<dbReference type="GO" id="GO:0071949">
    <property type="term" value="F:FAD binding"/>
    <property type="evidence" value="ECO:0007669"/>
    <property type="project" value="InterPro"/>
</dbReference>
<dbReference type="RefSeq" id="WP_073049418.1">
    <property type="nucleotide sequence ID" value="NZ_FQZL01000013.1"/>
</dbReference>
<proteinExistence type="predicted"/>
<accession>A0A1M6HCQ2</accession>
<dbReference type="STRING" id="1121476.SAMN02745751_01971"/>
<dbReference type="EMBL" id="FQZL01000013">
    <property type="protein sequence ID" value="SHJ19944.1"/>
    <property type="molecule type" value="Genomic_DNA"/>
</dbReference>
<dbReference type="GO" id="GO:0016491">
    <property type="term" value="F:oxidoreductase activity"/>
    <property type="evidence" value="ECO:0007669"/>
    <property type="project" value="UniProtKB-KW"/>
</dbReference>